<proteinExistence type="predicted"/>
<keyword evidence="4 6" id="KW-1133">Transmembrane helix</keyword>
<dbReference type="Proteomes" id="UP000613512">
    <property type="component" value="Unassembled WGS sequence"/>
</dbReference>
<feature type="domain" description="Putative aromatic acid exporter C-terminal" evidence="7">
    <location>
        <begin position="147"/>
        <end position="312"/>
    </location>
</feature>
<protein>
    <recommendedName>
        <fullName evidence="7">Putative aromatic acid exporter C-terminal domain-containing protein</fullName>
    </recommendedName>
</protein>
<evidence type="ECO:0000256" key="4">
    <source>
        <dbReference type="ARBA" id="ARBA00022989"/>
    </source>
</evidence>
<dbReference type="Pfam" id="PF06081">
    <property type="entry name" value="ArAE_1"/>
    <property type="match status" value="1"/>
</dbReference>
<evidence type="ECO:0000256" key="2">
    <source>
        <dbReference type="ARBA" id="ARBA00022475"/>
    </source>
</evidence>
<feature type="transmembrane region" description="Helical" evidence="6">
    <location>
        <begin position="125"/>
        <end position="145"/>
    </location>
</feature>
<reference evidence="8" key="2">
    <citation type="submission" date="2020-09" db="EMBL/GenBank/DDBJ databases">
        <authorList>
            <person name="Sun Q."/>
            <person name="Zhou Y."/>
        </authorList>
    </citation>
    <scope>NUCLEOTIDE SEQUENCE</scope>
    <source>
        <strain evidence="8">CGMCC 1.12408</strain>
    </source>
</reference>
<feature type="transmembrane region" description="Helical" evidence="6">
    <location>
        <begin position="60"/>
        <end position="88"/>
    </location>
</feature>
<keyword evidence="5 6" id="KW-0472">Membrane</keyword>
<dbReference type="EMBL" id="BMEY01000010">
    <property type="protein sequence ID" value="GGA78661.1"/>
    <property type="molecule type" value="Genomic_DNA"/>
</dbReference>
<comment type="caution">
    <text evidence="8">The sequence shown here is derived from an EMBL/GenBank/DDBJ whole genome shotgun (WGS) entry which is preliminary data.</text>
</comment>
<feature type="transmembrane region" description="Helical" evidence="6">
    <location>
        <begin position="12"/>
        <end position="39"/>
    </location>
</feature>
<dbReference type="GO" id="GO:0005886">
    <property type="term" value="C:plasma membrane"/>
    <property type="evidence" value="ECO:0007669"/>
    <property type="project" value="UniProtKB-SubCell"/>
</dbReference>
<gene>
    <name evidence="8" type="ORF">GCM10008025_22710</name>
</gene>
<dbReference type="RefSeq" id="WP_188384779.1">
    <property type="nucleotide sequence ID" value="NZ_BMEY01000010.1"/>
</dbReference>
<dbReference type="InterPro" id="IPR021062">
    <property type="entry name" value="ArAE_1_C"/>
</dbReference>
<accession>A0A916S0C8</accession>
<organism evidence="8 9">
    <name type="scientific">Ornithinibacillus halotolerans</name>
    <dbReference type="NCBI Taxonomy" id="1274357"/>
    <lineage>
        <taxon>Bacteria</taxon>
        <taxon>Bacillati</taxon>
        <taxon>Bacillota</taxon>
        <taxon>Bacilli</taxon>
        <taxon>Bacillales</taxon>
        <taxon>Bacillaceae</taxon>
        <taxon>Ornithinibacillus</taxon>
    </lineage>
</organism>
<keyword evidence="2" id="KW-1003">Cell membrane</keyword>
<evidence type="ECO:0000256" key="6">
    <source>
        <dbReference type="SAM" id="Phobius"/>
    </source>
</evidence>
<evidence type="ECO:0000313" key="9">
    <source>
        <dbReference type="Proteomes" id="UP000613512"/>
    </source>
</evidence>
<evidence type="ECO:0000256" key="5">
    <source>
        <dbReference type="ARBA" id="ARBA00023136"/>
    </source>
</evidence>
<comment type="subcellular location">
    <subcellularLocation>
        <location evidence="1">Cell membrane</location>
        <topology evidence="1">Multi-pass membrane protein</topology>
    </subcellularLocation>
</comment>
<dbReference type="PANTHER" id="PTHR40064">
    <property type="entry name" value="MEMBRANE PROTEIN-RELATED"/>
    <property type="match status" value="1"/>
</dbReference>
<reference evidence="8" key="1">
    <citation type="journal article" date="2014" name="Int. J. Syst. Evol. Microbiol.">
        <title>Complete genome sequence of Corynebacterium casei LMG S-19264T (=DSM 44701T), isolated from a smear-ripened cheese.</title>
        <authorList>
            <consortium name="US DOE Joint Genome Institute (JGI-PGF)"/>
            <person name="Walter F."/>
            <person name="Albersmeier A."/>
            <person name="Kalinowski J."/>
            <person name="Ruckert C."/>
        </authorList>
    </citation>
    <scope>NUCLEOTIDE SEQUENCE</scope>
    <source>
        <strain evidence="8">CGMCC 1.12408</strain>
    </source>
</reference>
<evidence type="ECO:0000256" key="3">
    <source>
        <dbReference type="ARBA" id="ARBA00022692"/>
    </source>
</evidence>
<name>A0A916S0C8_9BACI</name>
<evidence type="ECO:0000259" key="7">
    <source>
        <dbReference type="Pfam" id="PF11728"/>
    </source>
</evidence>
<evidence type="ECO:0000313" key="8">
    <source>
        <dbReference type="EMBL" id="GGA78661.1"/>
    </source>
</evidence>
<feature type="transmembrane region" description="Helical" evidence="6">
    <location>
        <begin position="94"/>
        <end position="113"/>
    </location>
</feature>
<sequence length="316" mass="36501">MIGMGYRTIKTAIGAGLAMWIASTLQLEFATFAAIIVIMCIETTKKRTLYTIKDKLFASILSLILGMIVFELLSYHPIVFALFILLFMPILVKIRIQSGFITSMVVLLHIYTVQEASIRVFLNELAVISIGIGIALLVNSIMPSFKKDIENLKSKIEEKYSTILFEFHAHLKDRNRKWNGQEITESDTIINQAKATIIQDIENHLLREENKDYNYFKMRADQLEILKRMITIVGIVSASELHIKQKEMLADFFLNISQNVRSNNVNVALEKLTDYEESIRETELPKSREEFEVRANLYYLNFEIKNYLIIKQKLMS</sequence>
<dbReference type="Gene3D" id="1.20.120.940">
    <property type="entry name" value="Putative aromatic acid exporter, C-terminal domain"/>
    <property type="match status" value="1"/>
</dbReference>
<dbReference type="InterPro" id="IPR052984">
    <property type="entry name" value="UPF0421"/>
</dbReference>
<keyword evidence="3 6" id="KW-0812">Transmembrane</keyword>
<dbReference type="InterPro" id="IPR038323">
    <property type="entry name" value="ArAE_1_C_sf"/>
</dbReference>
<evidence type="ECO:0000256" key="1">
    <source>
        <dbReference type="ARBA" id="ARBA00004651"/>
    </source>
</evidence>
<dbReference type="AlphaFoldDB" id="A0A916S0C8"/>
<dbReference type="PANTHER" id="PTHR40064:SF1">
    <property type="entry name" value="MEMBRANE PROTEIN"/>
    <property type="match status" value="1"/>
</dbReference>
<dbReference type="InterPro" id="IPR010343">
    <property type="entry name" value="ArAE_1"/>
</dbReference>
<keyword evidence="9" id="KW-1185">Reference proteome</keyword>
<dbReference type="Pfam" id="PF11728">
    <property type="entry name" value="ArAE_1_C"/>
    <property type="match status" value="1"/>
</dbReference>